<feature type="disulfide bond" evidence="6">
    <location>
        <begin position="62"/>
        <end position="104"/>
    </location>
</feature>
<gene>
    <name evidence="10" type="primary">LOC113413099</name>
</gene>
<feature type="domain" description="PLAC" evidence="8">
    <location>
        <begin position="767"/>
        <end position="805"/>
    </location>
</feature>
<dbReference type="GeneID" id="113413099"/>
<keyword evidence="9" id="KW-1185">Reference proteome</keyword>
<evidence type="ECO:0000256" key="6">
    <source>
        <dbReference type="PIRSR" id="PIRSR613273-3"/>
    </source>
</evidence>
<evidence type="ECO:0000256" key="3">
    <source>
        <dbReference type="ARBA" id="ARBA00022729"/>
    </source>
</evidence>
<dbReference type="PROSITE" id="PS50092">
    <property type="entry name" value="TSP1"/>
    <property type="match status" value="3"/>
</dbReference>
<evidence type="ECO:0000313" key="10">
    <source>
        <dbReference type="RefSeq" id="XP_026524924.1"/>
    </source>
</evidence>
<evidence type="ECO:0000259" key="8">
    <source>
        <dbReference type="PROSITE" id="PS50900"/>
    </source>
</evidence>
<dbReference type="Gene3D" id="2.60.120.830">
    <property type="match status" value="1"/>
</dbReference>
<feature type="disulfide bond" evidence="6">
    <location>
        <begin position="73"/>
        <end position="89"/>
    </location>
</feature>
<dbReference type="Pfam" id="PF00090">
    <property type="entry name" value="TSP_1"/>
    <property type="match status" value="1"/>
</dbReference>
<dbReference type="SUPFAM" id="SSF82895">
    <property type="entry name" value="TSP-1 type 1 repeat"/>
    <property type="match status" value="3"/>
</dbReference>
<dbReference type="PROSITE" id="PS50900">
    <property type="entry name" value="PLAC"/>
    <property type="match status" value="1"/>
</dbReference>
<dbReference type="GO" id="GO:0031012">
    <property type="term" value="C:extracellular matrix"/>
    <property type="evidence" value="ECO:0007669"/>
    <property type="project" value="TreeGrafter"/>
</dbReference>
<reference evidence="10" key="1">
    <citation type="submission" date="2025-08" db="UniProtKB">
        <authorList>
            <consortium name="RefSeq"/>
        </authorList>
    </citation>
    <scope>IDENTIFICATION</scope>
</reference>
<feature type="signal peptide" evidence="7">
    <location>
        <begin position="1"/>
        <end position="28"/>
    </location>
</feature>
<dbReference type="InterPro" id="IPR036383">
    <property type="entry name" value="TSP1_rpt_sf"/>
</dbReference>
<keyword evidence="2" id="KW-0964">Secreted</keyword>
<sequence length="806" mass="89967">MAAPPAFSARRLPILQSVLLLFAWALRAKDSSEAAEEAGTWNEEVTKWWGEWSSWSTCSRTCGGGVMSRERHCLWQRLHVSQGTNSSMCLGQSKRYQLCQQQLCPANTASFKQHQCASFNAKAFGKHYYHWMPLYPDDYTSISNKPCDLQCTSRNGERQLMTQAQDGTSCKDRAYQGVCISGKCEPIGCDGSLYSSQVMDRCRVCGGDGSTCYRVSGSFRKGISQLGYVFITNIPAGATDILIIERRKTENILALADDLGHFFFNGNSAIDNPQNFRVAGTVFKYRRPSNLHSDGLEYIIAQGPTNQSLNVMYYNFNGKMPHVTYDYTVPRALSPVVQTVPPSIKMPLYLHLPEPSQNYQDAVSSISQDFNASWVSVTEMTDETEEEPGGMSFNSQNFFPNNSTPQGKEWGWKHGAQEENLSFQFQQLYHTHETSEDLTADKEADLALRLNNIMISTATPHGAARFELHEANKIGPSRQHLFRSLCLQDPQNAAFCRALHYMTVKVGRNNSTVGLWGHATIKWPEGLPKQPTKNFPDKVNVDPFVMNEATNDTLMAISSNPSSSSRLPISFGNQQLSEPLQGPGAESNDFELSPLGREDISLADMYRWKISAYAPCSSTCTSGEITSFQTKRMSPLWMGHAEAFAFLTQMENGVLLSPLQCNATCGRGVKMRTVLCVGLENGLYKEYPERHCEAFRKPETQAPCFQRPCSTWFSTSWSQCSKTCGTGLRFREVKCYQGETLGQGCESTSKPEARQACQLQPCPTDAPDEDCDDKATANCVLVLKVKLCSHWYYRKACCRSCTGKTL</sequence>
<evidence type="ECO:0000256" key="2">
    <source>
        <dbReference type="ARBA" id="ARBA00022525"/>
    </source>
</evidence>
<dbReference type="Gene3D" id="2.20.100.10">
    <property type="entry name" value="Thrombospondin type-1 (TSP1) repeat"/>
    <property type="match status" value="3"/>
</dbReference>
<organism evidence="9 10">
    <name type="scientific">Notechis scutatus</name>
    <name type="common">mainland tiger snake</name>
    <dbReference type="NCBI Taxonomy" id="8663"/>
    <lineage>
        <taxon>Eukaryota</taxon>
        <taxon>Metazoa</taxon>
        <taxon>Chordata</taxon>
        <taxon>Craniata</taxon>
        <taxon>Vertebrata</taxon>
        <taxon>Euteleostomi</taxon>
        <taxon>Lepidosauria</taxon>
        <taxon>Squamata</taxon>
        <taxon>Bifurcata</taxon>
        <taxon>Unidentata</taxon>
        <taxon>Episquamata</taxon>
        <taxon>Toxicofera</taxon>
        <taxon>Serpentes</taxon>
        <taxon>Colubroidea</taxon>
        <taxon>Elapidae</taxon>
        <taxon>Hydrophiinae</taxon>
        <taxon>Notechis</taxon>
    </lineage>
</organism>
<dbReference type="GO" id="GO:0030198">
    <property type="term" value="P:extracellular matrix organization"/>
    <property type="evidence" value="ECO:0007669"/>
    <property type="project" value="InterPro"/>
</dbReference>
<dbReference type="KEGG" id="nss:113413099"/>
<accession>A0A6J1UAX5</accession>
<dbReference type="Pfam" id="PF19236">
    <property type="entry name" value="ADAMTS_CR_3"/>
    <property type="match status" value="1"/>
</dbReference>
<evidence type="ECO:0000256" key="1">
    <source>
        <dbReference type="ARBA" id="ARBA00004613"/>
    </source>
</evidence>
<dbReference type="PANTHER" id="PTHR13723:SF159">
    <property type="entry name" value="PLAC DOMAIN-CONTAINING PROTEIN"/>
    <property type="match status" value="1"/>
</dbReference>
<dbReference type="AlphaFoldDB" id="A0A6J1UAX5"/>
<dbReference type="Proteomes" id="UP000504612">
    <property type="component" value="Unplaced"/>
</dbReference>
<evidence type="ECO:0000256" key="7">
    <source>
        <dbReference type="SAM" id="SignalP"/>
    </source>
</evidence>
<dbReference type="InterPro" id="IPR000884">
    <property type="entry name" value="TSP1_rpt"/>
</dbReference>
<dbReference type="GO" id="GO:0006508">
    <property type="term" value="P:proteolysis"/>
    <property type="evidence" value="ECO:0007669"/>
    <property type="project" value="TreeGrafter"/>
</dbReference>
<dbReference type="InterPro" id="IPR045371">
    <property type="entry name" value="ADAMTS_CR_3"/>
</dbReference>
<name>A0A6J1UAX5_9SAUR</name>
<dbReference type="PANTHER" id="PTHR13723">
    <property type="entry name" value="ADAMTS A DISINTEGRIN AND METALLOPROTEASE WITH THROMBOSPONDIN MOTIFS PROTEASE"/>
    <property type="match status" value="1"/>
</dbReference>
<dbReference type="PRINTS" id="PR01857">
    <property type="entry name" value="ADAMTSFAMILY"/>
</dbReference>
<protein>
    <submittedName>
        <fullName evidence="10">ADAMTS-like protein 2</fullName>
    </submittedName>
</protein>
<evidence type="ECO:0000313" key="9">
    <source>
        <dbReference type="Proteomes" id="UP000504612"/>
    </source>
</evidence>
<dbReference type="Pfam" id="PF05986">
    <property type="entry name" value="ADAMTS_spacer1"/>
    <property type="match status" value="1"/>
</dbReference>
<keyword evidence="5 6" id="KW-1015">Disulfide bond</keyword>
<dbReference type="Pfam" id="PF08686">
    <property type="entry name" value="PLAC"/>
    <property type="match status" value="1"/>
</dbReference>
<dbReference type="GO" id="GO:0005576">
    <property type="term" value="C:extracellular region"/>
    <property type="evidence" value="ECO:0007669"/>
    <property type="project" value="UniProtKB-SubCell"/>
</dbReference>
<dbReference type="InterPro" id="IPR013273">
    <property type="entry name" value="ADAMTS/ADAMTS-like"/>
</dbReference>
<evidence type="ECO:0000256" key="5">
    <source>
        <dbReference type="ARBA" id="ARBA00023157"/>
    </source>
</evidence>
<dbReference type="Pfam" id="PF19030">
    <property type="entry name" value="TSP1_ADAMTS"/>
    <property type="match status" value="2"/>
</dbReference>
<dbReference type="RefSeq" id="XP_026524924.1">
    <property type="nucleotide sequence ID" value="XM_026669139.1"/>
</dbReference>
<feature type="chain" id="PRO_5026830352" evidence="7">
    <location>
        <begin position="29"/>
        <end position="806"/>
    </location>
</feature>
<keyword evidence="4" id="KW-0677">Repeat</keyword>
<evidence type="ECO:0000256" key="4">
    <source>
        <dbReference type="ARBA" id="ARBA00022737"/>
    </source>
</evidence>
<proteinExistence type="predicted"/>
<comment type="subcellular location">
    <subcellularLocation>
        <location evidence="1">Secreted</location>
    </subcellularLocation>
</comment>
<dbReference type="InterPro" id="IPR050439">
    <property type="entry name" value="ADAMTS_ADAMTS-like"/>
</dbReference>
<dbReference type="InterPro" id="IPR010294">
    <property type="entry name" value="ADAMTS_spacer1"/>
</dbReference>
<feature type="disulfide bond" evidence="6">
    <location>
        <begin position="58"/>
        <end position="99"/>
    </location>
</feature>
<dbReference type="InterPro" id="IPR010909">
    <property type="entry name" value="PLAC"/>
</dbReference>
<dbReference type="FunFam" id="2.60.120.830:FF:000001">
    <property type="entry name" value="A disintegrin and metalloproteinase with thrombospondin motifs 1"/>
    <property type="match status" value="1"/>
</dbReference>
<keyword evidence="3 7" id="KW-0732">Signal</keyword>
<dbReference type="GO" id="GO:0004222">
    <property type="term" value="F:metalloendopeptidase activity"/>
    <property type="evidence" value="ECO:0007669"/>
    <property type="project" value="TreeGrafter"/>
</dbReference>
<dbReference type="SMART" id="SM00209">
    <property type="entry name" value="TSP1"/>
    <property type="match status" value="3"/>
</dbReference>